<keyword evidence="1" id="KW-0472">Membrane</keyword>
<gene>
    <name evidence="3" type="ORF">K8U84_05510</name>
</gene>
<reference evidence="3" key="1">
    <citation type="journal article" date="2021" name="PeerJ">
        <title>Extensive microbial diversity within the chicken gut microbiome revealed by metagenomics and culture.</title>
        <authorList>
            <person name="Gilroy R."/>
            <person name="Ravi A."/>
            <person name="Getino M."/>
            <person name="Pursley I."/>
            <person name="Horton D.L."/>
            <person name="Alikhan N.F."/>
            <person name="Baker D."/>
            <person name="Gharbi K."/>
            <person name="Hall N."/>
            <person name="Watson M."/>
            <person name="Adriaenssens E.M."/>
            <person name="Foster-Nyarko E."/>
            <person name="Jarju S."/>
            <person name="Secka A."/>
            <person name="Antonio M."/>
            <person name="Oren A."/>
            <person name="Chaudhuri R.R."/>
            <person name="La Ragione R."/>
            <person name="Hildebrand F."/>
            <person name="Pallen M.J."/>
        </authorList>
    </citation>
    <scope>NUCLEOTIDE SEQUENCE</scope>
    <source>
        <strain evidence="3">CHK175-13533</strain>
    </source>
</reference>
<proteinExistence type="predicted"/>
<organism evidence="3 4">
    <name type="scientific">Paenalcaligenes hominis</name>
    <dbReference type="NCBI Taxonomy" id="643674"/>
    <lineage>
        <taxon>Bacteria</taxon>
        <taxon>Pseudomonadati</taxon>
        <taxon>Pseudomonadota</taxon>
        <taxon>Betaproteobacteria</taxon>
        <taxon>Burkholderiales</taxon>
        <taxon>Alcaligenaceae</taxon>
        <taxon>Paenalcaligenes</taxon>
    </lineage>
</organism>
<evidence type="ECO:0000313" key="3">
    <source>
        <dbReference type="EMBL" id="HJH23996.1"/>
    </source>
</evidence>
<feature type="transmembrane region" description="Helical" evidence="1">
    <location>
        <begin position="116"/>
        <end position="133"/>
    </location>
</feature>
<feature type="transmembrane region" description="Helical" evidence="1">
    <location>
        <begin position="69"/>
        <end position="87"/>
    </location>
</feature>
<keyword evidence="1" id="KW-0812">Transmembrane</keyword>
<accession>A0A9D2VG11</accession>
<dbReference type="Proteomes" id="UP000700248">
    <property type="component" value="Unassembled WGS sequence"/>
</dbReference>
<evidence type="ECO:0000256" key="1">
    <source>
        <dbReference type="SAM" id="Phobius"/>
    </source>
</evidence>
<dbReference type="RefSeq" id="WP_276830693.1">
    <property type="nucleotide sequence ID" value="NZ_DYTQ01000064.1"/>
</dbReference>
<evidence type="ECO:0000313" key="4">
    <source>
        <dbReference type="Proteomes" id="UP000700248"/>
    </source>
</evidence>
<comment type="caution">
    <text evidence="3">The sequence shown here is derived from an EMBL/GenBank/DDBJ whole genome shotgun (WGS) entry which is preliminary data.</text>
</comment>
<reference evidence="3" key="2">
    <citation type="submission" date="2021-09" db="EMBL/GenBank/DDBJ databases">
        <authorList>
            <person name="Gilroy R."/>
        </authorList>
    </citation>
    <scope>NUCLEOTIDE SEQUENCE</scope>
    <source>
        <strain evidence="3">CHK175-13533</strain>
    </source>
</reference>
<keyword evidence="1" id="KW-1133">Transmembrane helix</keyword>
<evidence type="ECO:0000259" key="2">
    <source>
        <dbReference type="Pfam" id="PF07331"/>
    </source>
</evidence>
<dbReference type="InterPro" id="IPR009936">
    <property type="entry name" value="DUF1468"/>
</dbReference>
<name>A0A9D2VG11_9BURK</name>
<dbReference type="EMBL" id="DYTQ01000064">
    <property type="protein sequence ID" value="HJH23996.1"/>
    <property type="molecule type" value="Genomic_DNA"/>
</dbReference>
<feature type="transmembrane region" description="Helical" evidence="1">
    <location>
        <begin position="7"/>
        <end position="24"/>
    </location>
</feature>
<feature type="transmembrane region" description="Helical" evidence="1">
    <location>
        <begin position="93"/>
        <end position="109"/>
    </location>
</feature>
<sequence length="142" mass="15022">MLFIQRMITGALMLGFFIAIYFQALNLPNIQSMGDVGTAYLPKAVAISGMILSSIYLFTSLMGNDQSGALVSIASFGLLLVIVGMVILIKWLGLPVAAGLGAAAIVLLLERGKRLGTAIMTGIFFALLTYYGFGELMGVPLP</sequence>
<feature type="transmembrane region" description="Helical" evidence="1">
    <location>
        <begin position="44"/>
        <end position="62"/>
    </location>
</feature>
<protein>
    <submittedName>
        <fullName evidence="3">Tripartite tricarboxylate transporter TctB family protein</fullName>
    </submittedName>
</protein>
<dbReference type="Pfam" id="PF07331">
    <property type="entry name" value="TctB"/>
    <property type="match status" value="1"/>
</dbReference>
<dbReference type="AlphaFoldDB" id="A0A9D2VG11"/>
<feature type="domain" description="DUF1468" evidence="2">
    <location>
        <begin position="8"/>
        <end position="142"/>
    </location>
</feature>